<gene>
    <name evidence="17" type="ORF">ACFOEK_20825</name>
</gene>
<dbReference type="InterPro" id="IPR037066">
    <property type="entry name" value="Plug_dom_sf"/>
</dbReference>
<evidence type="ECO:0000256" key="12">
    <source>
        <dbReference type="RuleBase" id="RU003357"/>
    </source>
</evidence>
<evidence type="ECO:0000256" key="7">
    <source>
        <dbReference type="ARBA" id="ARBA00023077"/>
    </source>
</evidence>
<keyword evidence="3 11" id="KW-0813">Transport</keyword>
<evidence type="ECO:0000256" key="11">
    <source>
        <dbReference type="PROSITE-ProRule" id="PRU01360"/>
    </source>
</evidence>
<sequence length="685" mass="76395">MIKNITILAGLVASSMAGASTSGKDEGDELAALMSLLEQETDLATHSKMNADFVPGMVTVLHSSDLQRLGLENVAQALSIVAGFDINENNDGSTISLVRGVGASLDSNNLKMMLNGVPVNNAITGLAEPLLYLPVEQVDRIEVIRGPGASLYGEFAFSGVVNVITRKQSNDVAVKVGDNNLRQASVNLFGASSDRRFQWNLSSSAWIEDDSDRISNTDNFWNSGNGHSPGPVFDNNKGSTFLLGLDYDGYQFRAQYLNYQKGITFGRTAYTPEDFSPFKQSMLSFDVSKEWKFNEQLSHKLSLNYLQNDTEDPVHLTLPAGVRGPGGRPPTVTDSYRQDEHEDASFALNWEGSWDVSDHSLLLGLSHKKVKVTDVGGKVFDLVQPARYFTSDEMVVLDDTEREINSVFFQDQWHLTSTLDMTFGARYDDYDDLGGNLSPRVALVWRATDKHLFKAQYAEAFRPPTLQESYPGPLTPEGRTSQGRELDPEELASYELAYIYRSSGKVLRFTVFKTDIKNMIEFVIVPGEPPTYLNRGEISSYGAELEWQQAIGRSWEVLANVSYVLTDDEVTNDDVVGSIDWMSNVAVTWHTTRSVSQSVLVKYRGQQKGYPNIRRLDPENSFPEYQTLDYSVRWVEPMGIDGVSFSGTVKNVFDEDYAILSVRPTYEDGLPQEGRTWWAEVGYEF</sequence>
<evidence type="ECO:0000313" key="18">
    <source>
        <dbReference type="Proteomes" id="UP001595476"/>
    </source>
</evidence>
<evidence type="ECO:0000256" key="1">
    <source>
        <dbReference type="ARBA" id="ARBA00004571"/>
    </source>
</evidence>
<dbReference type="PANTHER" id="PTHR30069">
    <property type="entry name" value="TONB-DEPENDENT OUTER MEMBRANE RECEPTOR"/>
    <property type="match status" value="1"/>
</dbReference>
<dbReference type="Proteomes" id="UP001595476">
    <property type="component" value="Unassembled WGS sequence"/>
</dbReference>
<keyword evidence="9 17" id="KW-0675">Receptor</keyword>
<feature type="domain" description="TonB-dependent receptor-like beta-barrel" evidence="15">
    <location>
        <begin position="233"/>
        <end position="652"/>
    </location>
</feature>
<evidence type="ECO:0000256" key="13">
    <source>
        <dbReference type="SAM" id="MobiDB-lite"/>
    </source>
</evidence>
<dbReference type="InterPro" id="IPR012910">
    <property type="entry name" value="Plug_dom"/>
</dbReference>
<evidence type="ECO:0000256" key="10">
    <source>
        <dbReference type="ARBA" id="ARBA00023237"/>
    </source>
</evidence>
<evidence type="ECO:0000313" key="17">
    <source>
        <dbReference type="EMBL" id="MFC3153496.1"/>
    </source>
</evidence>
<accession>A0ABV7HKW2</accession>
<dbReference type="Gene3D" id="2.40.170.20">
    <property type="entry name" value="TonB-dependent receptor, beta-barrel domain"/>
    <property type="match status" value="1"/>
</dbReference>
<evidence type="ECO:0000256" key="14">
    <source>
        <dbReference type="SAM" id="SignalP"/>
    </source>
</evidence>
<dbReference type="PANTHER" id="PTHR30069:SF29">
    <property type="entry name" value="HEMOGLOBIN AND HEMOGLOBIN-HAPTOGLOBIN-BINDING PROTEIN 1-RELATED"/>
    <property type="match status" value="1"/>
</dbReference>
<evidence type="ECO:0000256" key="2">
    <source>
        <dbReference type="ARBA" id="ARBA00008143"/>
    </source>
</evidence>
<evidence type="ECO:0000256" key="6">
    <source>
        <dbReference type="ARBA" id="ARBA00022729"/>
    </source>
</evidence>
<feature type="chain" id="PRO_5046477014" evidence="14">
    <location>
        <begin position="20"/>
        <end position="685"/>
    </location>
</feature>
<evidence type="ECO:0000256" key="3">
    <source>
        <dbReference type="ARBA" id="ARBA00022448"/>
    </source>
</evidence>
<dbReference type="RefSeq" id="WP_386723419.1">
    <property type="nucleotide sequence ID" value="NZ_JBHRSZ010000010.1"/>
</dbReference>
<dbReference type="PROSITE" id="PS52016">
    <property type="entry name" value="TONB_DEPENDENT_REC_3"/>
    <property type="match status" value="1"/>
</dbReference>
<reference evidence="18" key="1">
    <citation type="journal article" date="2019" name="Int. J. Syst. Evol. Microbiol.">
        <title>The Global Catalogue of Microorganisms (GCM) 10K type strain sequencing project: providing services to taxonomists for standard genome sequencing and annotation.</title>
        <authorList>
            <consortium name="The Broad Institute Genomics Platform"/>
            <consortium name="The Broad Institute Genome Sequencing Center for Infectious Disease"/>
            <person name="Wu L."/>
            <person name="Ma J."/>
        </authorList>
    </citation>
    <scope>NUCLEOTIDE SEQUENCE [LARGE SCALE GENOMIC DNA]</scope>
    <source>
        <strain evidence="18">KCTC 52438</strain>
    </source>
</reference>
<evidence type="ECO:0000256" key="5">
    <source>
        <dbReference type="ARBA" id="ARBA00022692"/>
    </source>
</evidence>
<keyword evidence="18" id="KW-1185">Reference proteome</keyword>
<dbReference type="SUPFAM" id="SSF56935">
    <property type="entry name" value="Porins"/>
    <property type="match status" value="1"/>
</dbReference>
<keyword evidence="7 12" id="KW-0798">TonB box</keyword>
<keyword evidence="8 11" id="KW-0472">Membrane</keyword>
<dbReference type="Pfam" id="PF00593">
    <property type="entry name" value="TonB_dep_Rec_b-barrel"/>
    <property type="match status" value="1"/>
</dbReference>
<keyword evidence="4 11" id="KW-1134">Transmembrane beta strand</keyword>
<dbReference type="Pfam" id="PF07715">
    <property type="entry name" value="Plug"/>
    <property type="match status" value="1"/>
</dbReference>
<dbReference type="InterPro" id="IPR036942">
    <property type="entry name" value="Beta-barrel_TonB_sf"/>
</dbReference>
<dbReference type="CDD" id="cd01347">
    <property type="entry name" value="ligand_gated_channel"/>
    <property type="match status" value="1"/>
</dbReference>
<keyword evidence="5 11" id="KW-0812">Transmembrane</keyword>
<evidence type="ECO:0000256" key="4">
    <source>
        <dbReference type="ARBA" id="ARBA00022452"/>
    </source>
</evidence>
<dbReference type="EMBL" id="JBHRSZ010000010">
    <property type="protein sequence ID" value="MFC3153496.1"/>
    <property type="molecule type" value="Genomic_DNA"/>
</dbReference>
<comment type="subcellular location">
    <subcellularLocation>
        <location evidence="1 11">Cell outer membrane</location>
        <topology evidence="1 11">Multi-pass membrane protein</topology>
    </subcellularLocation>
</comment>
<feature type="region of interest" description="Disordered" evidence="13">
    <location>
        <begin position="465"/>
        <end position="486"/>
    </location>
</feature>
<protein>
    <submittedName>
        <fullName evidence="17">TonB-dependent receptor plug domain-containing protein</fullName>
    </submittedName>
</protein>
<evidence type="ECO:0000256" key="9">
    <source>
        <dbReference type="ARBA" id="ARBA00023170"/>
    </source>
</evidence>
<feature type="domain" description="TonB-dependent receptor plug" evidence="16">
    <location>
        <begin position="54"/>
        <end position="160"/>
    </location>
</feature>
<evidence type="ECO:0000256" key="8">
    <source>
        <dbReference type="ARBA" id="ARBA00023136"/>
    </source>
</evidence>
<keyword evidence="10 11" id="KW-0998">Cell outer membrane</keyword>
<comment type="caution">
    <text evidence="17">The sequence shown here is derived from an EMBL/GenBank/DDBJ whole genome shotgun (WGS) entry which is preliminary data.</text>
</comment>
<evidence type="ECO:0000259" key="16">
    <source>
        <dbReference type="Pfam" id="PF07715"/>
    </source>
</evidence>
<dbReference type="InterPro" id="IPR000531">
    <property type="entry name" value="Beta-barrel_TonB"/>
</dbReference>
<name>A0ABV7HKW2_9GAMM</name>
<keyword evidence="6 14" id="KW-0732">Signal</keyword>
<dbReference type="InterPro" id="IPR039426">
    <property type="entry name" value="TonB-dep_rcpt-like"/>
</dbReference>
<feature type="signal peptide" evidence="14">
    <location>
        <begin position="1"/>
        <end position="19"/>
    </location>
</feature>
<proteinExistence type="inferred from homology"/>
<comment type="similarity">
    <text evidence="2">Belongs to the TonB-dependent receptor family. Hemoglobin/haptoglobin binding protein subfamily.</text>
</comment>
<evidence type="ECO:0000259" key="15">
    <source>
        <dbReference type="Pfam" id="PF00593"/>
    </source>
</evidence>
<organism evidence="17 18">
    <name type="scientific">Litoribrevibacter euphylliae</name>
    <dbReference type="NCBI Taxonomy" id="1834034"/>
    <lineage>
        <taxon>Bacteria</taxon>
        <taxon>Pseudomonadati</taxon>
        <taxon>Pseudomonadota</taxon>
        <taxon>Gammaproteobacteria</taxon>
        <taxon>Oceanospirillales</taxon>
        <taxon>Oceanospirillaceae</taxon>
        <taxon>Litoribrevibacter</taxon>
    </lineage>
</organism>
<dbReference type="Gene3D" id="2.170.130.10">
    <property type="entry name" value="TonB-dependent receptor, plug domain"/>
    <property type="match status" value="1"/>
</dbReference>